<sequence length="200" mass="22391">MKPTAYLLLTALFSVVACSFVNKDAAKTQQSEPVRVSTTPPDLSSQSEPEVGTDVGDLAPEINLPTPDGKEIALSDLRGKMVLIDFWASWCGPCRRENPNLVKAYEKYKDAEYENADGFTIYSVSLDKNKSSWEKAIEQDNLSWKYHVSDLNFWSSKPVSEYGVRAIPTNFLINEDGIIVAKDLRGALLHRTMDEYVTSF</sequence>
<protein>
    <submittedName>
        <fullName evidence="8">TlpA family protein disulfide reductase</fullName>
    </submittedName>
</protein>
<dbReference type="PROSITE" id="PS51257">
    <property type="entry name" value="PROKAR_LIPOPROTEIN"/>
    <property type="match status" value="1"/>
</dbReference>
<dbReference type="Pfam" id="PF00578">
    <property type="entry name" value="AhpC-TSA"/>
    <property type="match status" value="1"/>
</dbReference>
<accession>A0A6N6MAP3</accession>
<dbReference type="PRINTS" id="PR00421">
    <property type="entry name" value="THIOREDOXIN"/>
</dbReference>
<feature type="compositionally biased region" description="Polar residues" evidence="5">
    <location>
        <begin position="29"/>
        <end position="48"/>
    </location>
</feature>
<keyword evidence="9" id="KW-1185">Reference proteome</keyword>
<feature type="chain" id="PRO_5026834705" evidence="6">
    <location>
        <begin position="20"/>
        <end position="200"/>
    </location>
</feature>
<dbReference type="PANTHER" id="PTHR42852">
    <property type="entry name" value="THIOL:DISULFIDE INTERCHANGE PROTEIN DSBE"/>
    <property type="match status" value="1"/>
</dbReference>
<dbReference type="PROSITE" id="PS51352">
    <property type="entry name" value="THIOREDOXIN_2"/>
    <property type="match status" value="1"/>
</dbReference>
<feature type="region of interest" description="Disordered" evidence="5">
    <location>
        <begin position="29"/>
        <end position="62"/>
    </location>
</feature>
<keyword evidence="6" id="KW-0732">Signal</keyword>
<dbReference type="InterPro" id="IPR036249">
    <property type="entry name" value="Thioredoxin-like_sf"/>
</dbReference>
<feature type="signal peptide" evidence="6">
    <location>
        <begin position="1"/>
        <end position="19"/>
    </location>
</feature>
<comment type="caution">
    <text evidence="8">The sequence shown here is derived from an EMBL/GenBank/DDBJ whole genome shotgun (WGS) entry which is preliminary data.</text>
</comment>
<reference evidence="8 9" key="1">
    <citation type="submission" date="2019-09" db="EMBL/GenBank/DDBJ databases">
        <title>Genomes of Cryomorphaceae.</title>
        <authorList>
            <person name="Bowman J.P."/>
        </authorList>
    </citation>
    <scope>NUCLEOTIDE SEQUENCE [LARGE SCALE GENOMIC DNA]</scope>
    <source>
        <strain evidence="8 9">KCTC 52047</strain>
    </source>
</reference>
<evidence type="ECO:0000256" key="5">
    <source>
        <dbReference type="SAM" id="MobiDB-lite"/>
    </source>
</evidence>
<dbReference type="InterPro" id="IPR000866">
    <property type="entry name" value="AhpC/TSA"/>
</dbReference>
<dbReference type="RefSeq" id="WP_151166239.1">
    <property type="nucleotide sequence ID" value="NZ_WACR01000001.1"/>
</dbReference>
<keyword evidence="3" id="KW-1015">Disulfide bond</keyword>
<dbReference type="InterPro" id="IPR013766">
    <property type="entry name" value="Thioredoxin_domain"/>
</dbReference>
<organism evidence="8 9">
    <name type="scientific">Salibacter halophilus</name>
    <dbReference type="NCBI Taxonomy" id="1803916"/>
    <lineage>
        <taxon>Bacteria</taxon>
        <taxon>Pseudomonadati</taxon>
        <taxon>Bacteroidota</taxon>
        <taxon>Flavobacteriia</taxon>
        <taxon>Flavobacteriales</taxon>
        <taxon>Salibacteraceae</taxon>
        <taxon>Salibacter</taxon>
    </lineage>
</organism>
<dbReference type="CDD" id="cd02966">
    <property type="entry name" value="TlpA_like_family"/>
    <property type="match status" value="1"/>
</dbReference>
<proteinExistence type="predicted"/>
<dbReference type="PROSITE" id="PS00194">
    <property type="entry name" value="THIOREDOXIN_1"/>
    <property type="match status" value="1"/>
</dbReference>
<dbReference type="GO" id="GO:0016209">
    <property type="term" value="F:antioxidant activity"/>
    <property type="evidence" value="ECO:0007669"/>
    <property type="project" value="InterPro"/>
</dbReference>
<evidence type="ECO:0000256" key="2">
    <source>
        <dbReference type="ARBA" id="ARBA00022748"/>
    </source>
</evidence>
<name>A0A6N6MAP3_9FLAO</name>
<keyword evidence="4" id="KW-0676">Redox-active center</keyword>
<dbReference type="PANTHER" id="PTHR42852:SF6">
    <property type="entry name" value="THIOL:DISULFIDE INTERCHANGE PROTEIN DSBE"/>
    <property type="match status" value="1"/>
</dbReference>
<evidence type="ECO:0000256" key="1">
    <source>
        <dbReference type="ARBA" id="ARBA00004196"/>
    </source>
</evidence>
<dbReference type="GO" id="GO:0030313">
    <property type="term" value="C:cell envelope"/>
    <property type="evidence" value="ECO:0007669"/>
    <property type="project" value="UniProtKB-SubCell"/>
</dbReference>
<dbReference type="OrthoDB" id="9815205at2"/>
<dbReference type="InterPro" id="IPR050553">
    <property type="entry name" value="Thioredoxin_ResA/DsbE_sf"/>
</dbReference>
<evidence type="ECO:0000313" key="9">
    <source>
        <dbReference type="Proteomes" id="UP000435357"/>
    </source>
</evidence>
<gene>
    <name evidence="8" type="ORF">F3059_01890</name>
</gene>
<dbReference type="InterPro" id="IPR017937">
    <property type="entry name" value="Thioredoxin_CS"/>
</dbReference>
<dbReference type="EMBL" id="WACR01000001">
    <property type="protein sequence ID" value="KAB1066251.1"/>
    <property type="molecule type" value="Genomic_DNA"/>
</dbReference>
<evidence type="ECO:0000313" key="8">
    <source>
        <dbReference type="EMBL" id="KAB1066251.1"/>
    </source>
</evidence>
<comment type="subcellular location">
    <subcellularLocation>
        <location evidence="1">Cell envelope</location>
    </subcellularLocation>
</comment>
<dbReference type="GO" id="GO:0017004">
    <property type="term" value="P:cytochrome complex assembly"/>
    <property type="evidence" value="ECO:0007669"/>
    <property type="project" value="UniProtKB-KW"/>
</dbReference>
<dbReference type="SUPFAM" id="SSF52833">
    <property type="entry name" value="Thioredoxin-like"/>
    <property type="match status" value="1"/>
</dbReference>
<feature type="domain" description="Thioredoxin" evidence="7">
    <location>
        <begin position="53"/>
        <end position="200"/>
    </location>
</feature>
<evidence type="ECO:0000256" key="6">
    <source>
        <dbReference type="SAM" id="SignalP"/>
    </source>
</evidence>
<evidence type="ECO:0000259" key="7">
    <source>
        <dbReference type="PROSITE" id="PS51352"/>
    </source>
</evidence>
<dbReference type="Gene3D" id="3.40.30.10">
    <property type="entry name" value="Glutaredoxin"/>
    <property type="match status" value="1"/>
</dbReference>
<dbReference type="Proteomes" id="UP000435357">
    <property type="component" value="Unassembled WGS sequence"/>
</dbReference>
<evidence type="ECO:0000256" key="4">
    <source>
        <dbReference type="ARBA" id="ARBA00023284"/>
    </source>
</evidence>
<dbReference type="AlphaFoldDB" id="A0A6N6MAP3"/>
<dbReference type="GO" id="GO:0016491">
    <property type="term" value="F:oxidoreductase activity"/>
    <property type="evidence" value="ECO:0007669"/>
    <property type="project" value="InterPro"/>
</dbReference>
<keyword evidence="2" id="KW-0201">Cytochrome c-type biogenesis</keyword>
<evidence type="ECO:0000256" key="3">
    <source>
        <dbReference type="ARBA" id="ARBA00023157"/>
    </source>
</evidence>